<name>A0A1D9GIP8_9GAMM</name>
<evidence type="ECO:0000313" key="1">
    <source>
        <dbReference type="EMBL" id="AOY87517.1"/>
    </source>
</evidence>
<keyword evidence="2" id="KW-1185">Reference proteome</keyword>
<accession>A0A1D9GIP8</accession>
<proteinExistence type="predicted"/>
<dbReference type="AlphaFoldDB" id="A0A1D9GIP8"/>
<gene>
    <name evidence="1" type="ORF">BKP64_04645</name>
</gene>
<dbReference type="PANTHER" id="PTHR36932:SF1">
    <property type="entry name" value="CAPSULAR POLYSACCHARIDE BIOSYNTHESIS PROTEIN"/>
    <property type="match status" value="1"/>
</dbReference>
<sequence length="460" mass="52513">MGSVKEQIYYASPIWLQNLLVSAYGYHLYRKRYQGIFPEILTLLRQSRNWTRQEVEAWQAEKLHNMVRHCRQTVPFYQKLLAEHGLTEKDFTSVQDIRKLPILHKETLRQNTKRFRSTAERTYMVQHTSGSTGTPLALEVDEYTYKLAMALLVDHEEAHGVPFGARKATFAGRMIQPSSRLNPPFARFNRAENQMLFSSYHLNSSTFSWYAKELERFSPWELIGYPSAISDLASHYLNLGIEPAFRPRAVITNSETLLAWQKERIEKAFNCPVYDYYGTAEYVLFAGQEGDGCYRLNPVIGVTELLNDAGAPESEGRLIATTLTNYAMPLLRYEIGDSGMAVNESINDSVIHKLKKINGRIDDYIEMPDGRRIGRLDHIFKGLNGLIEAQIIQSSIKHCTIKVVFSAPPTTAQLQTLTKNFEIRTASQMEVNIEPVSKITRGPNGKFRNVVREFSIGGQE</sequence>
<dbReference type="PANTHER" id="PTHR36932">
    <property type="entry name" value="CAPSULAR POLYSACCHARIDE BIOSYNTHESIS PROTEIN"/>
    <property type="match status" value="1"/>
</dbReference>
<dbReference type="STRING" id="1874317.BKP64_04645"/>
<dbReference type="Proteomes" id="UP000177445">
    <property type="component" value="Chromosome"/>
</dbReference>
<organism evidence="1 2">
    <name type="scientific">Marinobacter salinus</name>
    <dbReference type="NCBI Taxonomy" id="1874317"/>
    <lineage>
        <taxon>Bacteria</taxon>
        <taxon>Pseudomonadati</taxon>
        <taxon>Pseudomonadota</taxon>
        <taxon>Gammaproteobacteria</taxon>
        <taxon>Pseudomonadales</taxon>
        <taxon>Marinobacteraceae</taxon>
        <taxon>Marinobacter</taxon>
    </lineage>
</organism>
<dbReference type="SUPFAM" id="SSF56801">
    <property type="entry name" value="Acetyl-CoA synthetase-like"/>
    <property type="match status" value="1"/>
</dbReference>
<dbReference type="RefSeq" id="WP_070966616.1">
    <property type="nucleotide sequence ID" value="NZ_CP017715.1"/>
</dbReference>
<evidence type="ECO:0000313" key="2">
    <source>
        <dbReference type="Proteomes" id="UP000177445"/>
    </source>
</evidence>
<dbReference type="EMBL" id="CP017715">
    <property type="protein sequence ID" value="AOY87517.1"/>
    <property type="molecule type" value="Genomic_DNA"/>
</dbReference>
<dbReference type="InterPro" id="IPR042099">
    <property type="entry name" value="ANL_N_sf"/>
</dbReference>
<dbReference type="OrthoDB" id="580775at2"/>
<protein>
    <submittedName>
        <fullName evidence="1">Uncharacterized protein</fullName>
    </submittedName>
</protein>
<dbReference type="InterPro" id="IPR053158">
    <property type="entry name" value="CapK_Type1_Caps_Biosynth"/>
</dbReference>
<dbReference type="KEGG" id="msq:BKP64_04645"/>
<dbReference type="Gene3D" id="3.40.50.12780">
    <property type="entry name" value="N-terminal domain of ligase-like"/>
    <property type="match status" value="1"/>
</dbReference>
<reference evidence="1 2" key="1">
    <citation type="submission" date="2016-10" db="EMBL/GenBank/DDBJ databases">
        <title>Marinobacter salinus sp. nov., a moderately halophilic bacterium isolated from a tidal flat environment.</title>
        <authorList>
            <person name="Park S.-J."/>
        </authorList>
    </citation>
    <scope>NUCLEOTIDE SEQUENCE [LARGE SCALE GENOMIC DNA]</scope>
    <source>
        <strain evidence="1 2">Hb8</strain>
    </source>
</reference>